<reference evidence="2" key="1">
    <citation type="submission" date="2019-04" db="EMBL/GenBank/DDBJ databases">
        <title>Complete genome sequence of Pseudomonas veronii strain PVy, a versatile degrader capable of using multiple contaminants as sole carbon sources.</title>
        <authorList>
            <person name="Lopez-Echartea E."/>
            <person name="Ridl J."/>
            <person name="Pajer P."/>
            <person name="Strejcek M."/>
            <person name="Suman J."/>
            <person name="Uhlik O."/>
        </authorList>
    </citation>
    <scope>NUCLEOTIDE SEQUENCE [LARGE SCALE GENOMIC DNA]</scope>
    <source>
        <strain evidence="2">Pvy</strain>
    </source>
</reference>
<evidence type="ECO:0000313" key="1">
    <source>
        <dbReference type="EMBL" id="QCG68841.1"/>
    </source>
</evidence>
<dbReference type="EMBL" id="CP039631">
    <property type="protein sequence ID" value="QCG68841.1"/>
    <property type="molecule type" value="Genomic_DNA"/>
</dbReference>
<proteinExistence type="predicted"/>
<evidence type="ECO:0000313" key="2">
    <source>
        <dbReference type="Proteomes" id="UP000298274"/>
    </source>
</evidence>
<accession>A0A4P7YCG8</accession>
<sequence length="71" mass="7867">MNRSIRNLRKTLDAVAANNEAAAVDVMRAIDQLGDELLCQRLLGIVHRLNQDASDLRQARDDVSVVLIKLA</sequence>
<dbReference type="RefSeq" id="WP_046483107.1">
    <property type="nucleotide sequence ID" value="NZ_CP039631.3"/>
</dbReference>
<organism evidence="1 2">
    <name type="scientific">Pseudomonas veronii</name>
    <dbReference type="NCBI Taxonomy" id="76761"/>
    <lineage>
        <taxon>Bacteria</taxon>
        <taxon>Pseudomonadati</taxon>
        <taxon>Pseudomonadota</taxon>
        <taxon>Gammaproteobacteria</taxon>
        <taxon>Pseudomonadales</taxon>
        <taxon>Pseudomonadaceae</taxon>
        <taxon>Pseudomonas</taxon>
    </lineage>
</organism>
<gene>
    <name evidence="1" type="ORF">E4167_31330</name>
</gene>
<dbReference type="AlphaFoldDB" id="A0A4P7YCG8"/>
<dbReference type="Proteomes" id="UP000298274">
    <property type="component" value="Chromosome"/>
</dbReference>
<protein>
    <submittedName>
        <fullName evidence="1">Uncharacterized protein</fullName>
    </submittedName>
</protein>
<name>A0A4P7YCG8_PSEVE</name>